<dbReference type="AlphaFoldDB" id="A0AAN7PPB4"/>
<evidence type="ECO:0000256" key="10">
    <source>
        <dbReference type="ARBA" id="ARBA00023180"/>
    </source>
</evidence>
<dbReference type="GO" id="GO:0006493">
    <property type="term" value="P:protein O-linked glycosylation"/>
    <property type="evidence" value="ECO:0007669"/>
    <property type="project" value="TreeGrafter"/>
</dbReference>
<dbReference type="Gene3D" id="3.90.550.50">
    <property type="match status" value="1"/>
</dbReference>
<dbReference type="PANTHER" id="PTHR11214">
    <property type="entry name" value="BETA-1,3-N-ACETYLGLUCOSAMINYLTRANSFERASE"/>
    <property type="match status" value="1"/>
</dbReference>
<dbReference type="Pfam" id="PF01762">
    <property type="entry name" value="Galactosyl_T"/>
    <property type="match status" value="1"/>
</dbReference>
<keyword evidence="9 11" id="KW-0472">Membrane</keyword>
<keyword evidence="7 11" id="KW-1133">Transmembrane helix</keyword>
<keyword evidence="6 11" id="KW-0735">Signal-anchor</keyword>
<organism evidence="12 13">
    <name type="scientific">Aquatica leii</name>
    <dbReference type="NCBI Taxonomy" id="1421715"/>
    <lineage>
        <taxon>Eukaryota</taxon>
        <taxon>Metazoa</taxon>
        <taxon>Ecdysozoa</taxon>
        <taxon>Arthropoda</taxon>
        <taxon>Hexapoda</taxon>
        <taxon>Insecta</taxon>
        <taxon>Pterygota</taxon>
        <taxon>Neoptera</taxon>
        <taxon>Endopterygota</taxon>
        <taxon>Coleoptera</taxon>
        <taxon>Polyphaga</taxon>
        <taxon>Elateriformia</taxon>
        <taxon>Elateroidea</taxon>
        <taxon>Lampyridae</taxon>
        <taxon>Luciolinae</taxon>
        <taxon>Aquatica</taxon>
    </lineage>
</organism>
<evidence type="ECO:0000256" key="8">
    <source>
        <dbReference type="ARBA" id="ARBA00023034"/>
    </source>
</evidence>
<feature type="transmembrane region" description="Helical" evidence="11">
    <location>
        <begin position="12"/>
        <end position="32"/>
    </location>
</feature>
<dbReference type="EMBL" id="JARPUR010000001">
    <property type="protein sequence ID" value="KAK4885741.1"/>
    <property type="molecule type" value="Genomic_DNA"/>
</dbReference>
<name>A0AAN7PPB4_9COLE</name>
<dbReference type="Proteomes" id="UP001353858">
    <property type="component" value="Unassembled WGS sequence"/>
</dbReference>
<keyword evidence="3 11" id="KW-0328">Glycosyltransferase</keyword>
<dbReference type="FunFam" id="3.90.550.50:FF:000001">
    <property type="entry name" value="Hexosyltransferase"/>
    <property type="match status" value="1"/>
</dbReference>
<evidence type="ECO:0000256" key="1">
    <source>
        <dbReference type="ARBA" id="ARBA00004323"/>
    </source>
</evidence>
<keyword evidence="8 11" id="KW-0333">Golgi apparatus</keyword>
<dbReference type="InterPro" id="IPR002659">
    <property type="entry name" value="Glyco_trans_31"/>
</dbReference>
<evidence type="ECO:0000313" key="12">
    <source>
        <dbReference type="EMBL" id="KAK4885741.1"/>
    </source>
</evidence>
<reference evidence="13" key="1">
    <citation type="submission" date="2023-01" db="EMBL/GenBank/DDBJ databases">
        <title>Key to firefly adult light organ development and bioluminescence: homeobox transcription factors regulate luciferase expression and transportation to peroxisome.</title>
        <authorList>
            <person name="Fu X."/>
        </authorList>
    </citation>
    <scope>NUCLEOTIDE SEQUENCE [LARGE SCALE GENOMIC DNA]</scope>
</reference>
<keyword evidence="10" id="KW-0325">Glycoprotein</keyword>
<dbReference type="GO" id="GO:0016758">
    <property type="term" value="F:hexosyltransferase activity"/>
    <property type="evidence" value="ECO:0007669"/>
    <property type="project" value="InterPro"/>
</dbReference>
<protein>
    <recommendedName>
        <fullName evidence="11">Hexosyltransferase</fullName>
        <ecNumber evidence="11">2.4.1.-</ecNumber>
    </recommendedName>
</protein>
<evidence type="ECO:0000313" key="13">
    <source>
        <dbReference type="Proteomes" id="UP001353858"/>
    </source>
</evidence>
<evidence type="ECO:0000256" key="3">
    <source>
        <dbReference type="ARBA" id="ARBA00022676"/>
    </source>
</evidence>
<sequence length="344" mass="40157">MYARNKYKRWSLIIFTICFCIYIATHVLQYRMAILDGWNVNTSRDITIYISPNISTTVTKPESLCKSKGFLLVIVCSSPMNFEQRVGIRESWGLDRNISNSIISIYFLLGLTINSTVQELIDTENDIYRDIIQENFIDTYNNLTIKSVMLLKLIKDECSESVKFIMKTDDDTFVNLPNLISTLRNTNTPILFGKLIRHSKPIRNYYDKWYVPHYMYPDVVYPNYLSGTAYVMTPDISMKLFETALRVPLLHLEDVYLTGICAKIANIKPKMNINFNTLPVKFDRCKFQTLITSHYISPLEMRFLYHRVKNENSGKVCNQQRLKGNNTKFSLKPRRIPQNATTFY</sequence>
<evidence type="ECO:0000256" key="2">
    <source>
        <dbReference type="ARBA" id="ARBA00008661"/>
    </source>
</evidence>
<evidence type="ECO:0000256" key="7">
    <source>
        <dbReference type="ARBA" id="ARBA00022989"/>
    </source>
</evidence>
<comment type="similarity">
    <text evidence="2 11">Belongs to the glycosyltransferase 31 family.</text>
</comment>
<keyword evidence="4" id="KW-0808">Transferase</keyword>
<proteinExistence type="inferred from homology"/>
<evidence type="ECO:0000256" key="9">
    <source>
        <dbReference type="ARBA" id="ARBA00023136"/>
    </source>
</evidence>
<evidence type="ECO:0000256" key="11">
    <source>
        <dbReference type="RuleBase" id="RU363063"/>
    </source>
</evidence>
<dbReference type="PANTHER" id="PTHR11214:SF314">
    <property type="entry name" value="HEXOSYLTRANSFERASE"/>
    <property type="match status" value="1"/>
</dbReference>
<keyword evidence="13" id="KW-1185">Reference proteome</keyword>
<comment type="subcellular location">
    <subcellularLocation>
        <location evidence="1 11">Golgi apparatus membrane</location>
        <topology evidence="1 11">Single-pass type II membrane protein</topology>
    </subcellularLocation>
</comment>
<gene>
    <name evidence="12" type="ORF">RN001_002012</name>
</gene>
<comment type="caution">
    <text evidence="12">The sequence shown here is derived from an EMBL/GenBank/DDBJ whole genome shotgun (WGS) entry which is preliminary data.</text>
</comment>
<evidence type="ECO:0000256" key="4">
    <source>
        <dbReference type="ARBA" id="ARBA00022679"/>
    </source>
</evidence>
<dbReference type="GO" id="GO:0000139">
    <property type="term" value="C:Golgi membrane"/>
    <property type="evidence" value="ECO:0007669"/>
    <property type="project" value="UniProtKB-SubCell"/>
</dbReference>
<accession>A0AAN7PPB4</accession>
<evidence type="ECO:0000256" key="6">
    <source>
        <dbReference type="ARBA" id="ARBA00022968"/>
    </source>
</evidence>
<evidence type="ECO:0000256" key="5">
    <source>
        <dbReference type="ARBA" id="ARBA00022692"/>
    </source>
</evidence>
<keyword evidence="5 11" id="KW-0812">Transmembrane</keyword>
<dbReference type="EC" id="2.4.1.-" evidence="11"/>